<feature type="disulfide bond" evidence="5">
    <location>
        <begin position="1328"/>
        <end position="1355"/>
    </location>
</feature>
<keyword evidence="1 5" id="KW-0768">Sushi</keyword>
<sequence length="1998" mass="220155">MTAFVYACFVLLGVETLGNQGSKISVVKRDVENKNDPMYIVPKYERRKIELNNIKQHINKYDTDQLLEHLSNLVPDLQAFLTLELPPKYRNKTLNAISTLESIQLLKEPFARFIKTLTRQMEILVRRDEEEGIHELIKTLKTCMVNRLYYGIGDLGVSITTSMELMEELGIVNKTDATDDNGERLNIAITKTYYNLMRWRKRLNTIKTRVNGIHLTAPPRFLCPSRRVAAKQLMPPIPKNGRRLQADICKLMYSFQCIPGYKRIGRSFIDLTMEPTPDEIDEPTQCIPTALRSWPLNIRVGGRNLAENKETSVDVRNVNLDDTQFTDGISGEKNGAVKLNYLEIPNDGDLSFKSYFTWMAYINPTTSGDVKILKYTVQGIDKLWIAIKDSKLEVGLVATNRKTFSLLSTREIPTNTWTHIAFAFNRRVLTQFINGEEFTSNYIGSVSAALSSTDISLGDQGNFFGVTCLRVYGASLDKDGIEKPMDLCKQASLLHLRRQDHSANDVDGKSAREVQIYQAISFQDIADVGDKADGTMGSKNKISNTFVGPQITWLGKVYTDDIDATLPLIDFSNDLEFGFHIWLLVGGGLIVRVKHSAVADDNDDFTMNVNASLITESTWTHIGFTYDGNTGEAFLYIDGEDVESTPLSKMDVVIDAQQGYVGKSGRRDLSFNGNISCSAVYDIVLSQTEVELMSKQCQEGAEKIQFDEEFLNCGPPIPLKNGSVSVDGTYYNAVANYSCDIGFILSAFSASTCQWDGTWNAKDTKCVPAECPSLEEDPELEVVFSNDNIHGSVASFSCRSPCDGIVGPNEIKCLQTVPGEGGVWNSSIPTCSLISCGVPPEPPHSTAVYDETTCGKTMTYVCDNCYSLKGPTFSTCQSSGEWTDTTTCELIECNTIPVAPLNGFINMDNNKCGTIATFTCSDCYDAIGSQTTTCQSNGQWSDAEPVCRIKTCPGVNSGSFNNGQINTTSNTCGTTATFTCDPCFDLVGESSRTCQSDREWSSPAPVCIVKSCGIPSEPIHSSVAYEDTTCGETVSYRCDDCYSLKGPTFSTCEINGEWSDAPICELIACGEPPEPANSTAVYDATTCGETATYACEDCYLLEGPTFSTCESNGEWTETPICKLKECKNVPEAPADGFIDVSGKTCGTVARFSCSDCFVLVGSPTTTCESSGQWSHENPICQVKTCPDISDPFENGEVDTTSNTCGTTATYKCGDCFDLVGESIRTCWNDGEWSAPEPVCVVKTCENEKPPNHGSVDTKSTTCGTIATFSCGKCHDLIGNPTRTCLSDRRWSDEKPECKVRECPKITPPEGGLFDSKHTKCGTVLTVICKECFRLIGVKTKTCLPDRTWSLGGHACRRVVCARRDVPQNAIVKQGDPTQITCGTEITFECPPAYDMKGSAVTKCLGHGQWSALLPECRVRVCPARNIVDHSKLIDTKRAERPFRVMNPIKDEVEDVITYECDQCYRMVGTPVVECKLDGTWSAFPNCKRITCKHRTVPQNAILRRGDPSVDIFCKSKVSYACPPGYDLLGSATMECLETGKWDEDSPECRIRVCPALTPIDNAKITNTKRAVRPFRVMSPIQDEPEDVITYKCDHCYEMTGRPEVECSLQGTWGAFPTCSRITCQRRPIPRSAILRRGDPQIDILCGNKVTFGCPPGYDLIGSPTIECLDTGLWDVDLPECKIRVCPELPDVANADVVDIERALRSDRVMNPIQHEPNDVVTFECDSCYTIIGQDTVKCGLDGRWSRFPRCNIKVCPAPPRRPDTVISSENRTCGTLITYTCVNPECYNRTGENEKICNTDKIWEPEAGPVCTIKTCPDIRAQTPGSVEFSDPKRSCGSNASFECSRCWEIEGPEILTCRPDSSWGTEFPVCWGTVCANPPKPDNGTVHYLYTNCSDVATFSCDVCYRLVGPPTAICGLDGEWTETPTCELMDNIRRCSRPPNVRNALLTLNSTECGAKAIYDCIDENTIMSGDGVGVCMPDGTWTFNGTTSSPSCIVI</sequence>
<dbReference type="CDD" id="cd00033">
    <property type="entry name" value="CCP"/>
    <property type="match status" value="19"/>
</dbReference>
<dbReference type="Gene3D" id="2.60.120.200">
    <property type="match status" value="2"/>
</dbReference>
<keyword evidence="7" id="KW-1185">Reference proteome</keyword>
<feature type="disulfide bond" evidence="5">
    <location>
        <begin position="1360"/>
        <end position="1403"/>
    </location>
</feature>
<dbReference type="Pfam" id="PF00084">
    <property type="entry name" value="Sushi"/>
    <property type="match status" value="16"/>
</dbReference>
<evidence type="ECO:0000256" key="5">
    <source>
        <dbReference type="PROSITE-ProRule" id="PRU00302"/>
    </source>
</evidence>
<dbReference type="EMBL" id="CAIIXF020000011">
    <property type="protein sequence ID" value="CAH1799759.1"/>
    <property type="molecule type" value="Genomic_DNA"/>
</dbReference>
<dbReference type="Proteomes" id="UP000749559">
    <property type="component" value="Unassembled WGS sequence"/>
</dbReference>
<evidence type="ECO:0000256" key="2">
    <source>
        <dbReference type="ARBA" id="ARBA00022737"/>
    </source>
</evidence>
<dbReference type="InterPro" id="IPR035976">
    <property type="entry name" value="Sushi/SCR/CCP_sf"/>
</dbReference>
<feature type="disulfide bond" evidence="5">
    <location>
        <begin position="1153"/>
        <end position="1180"/>
    </location>
</feature>
<feature type="disulfide bond" evidence="5">
    <location>
        <begin position="920"/>
        <end position="947"/>
    </location>
</feature>
<feature type="disulfide bond" evidence="5">
    <location>
        <begin position="1653"/>
        <end position="1680"/>
    </location>
</feature>
<proteinExistence type="predicted"/>
<keyword evidence="2" id="KW-0677">Repeat</keyword>
<evidence type="ECO:0000313" key="7">
    <source>
        <dbReference type="Proteomes" id="UP000749559"/>
    </source>
</evidence>
<dbReference type="PANTHER" id="PTHR19325:SF575">
    <property type="entry name" value="LOCOMOTION-RELATED PROTEIN HIKARU GENKI"/>
    <property type="match status" value="1"/>
</dbReference>
<feature type="disulfide bond" evidence="5">
    <location>
        <begin position="1521"/>
        <end position="1548"/>
    </location>
</feature>
<evidence type="ECO:0000256" key="1">
    <source>
        <dbReference type="ARBA" id="ARBA00022659"/>
    </source>
</evidence>
<dbReference type="SUPFAM" id="SSF49899">
    <property type="entry name" value="Concanavalin A-like lectins/glucanases"/>
    <property type="match status" value="2"/>
</dbReference>
<keyword evidence="3 5" id="KW-1015">Disulfide bond</keyword>
<dbReference type="InterPro" id="IPR050350">
    <property type="entry name" value="Compl-Cell_Adhes-Reg"/>
</dbReference>
<feature type="disulfide bond" evidence="5">
    <location>
        <begin position="1844"/>
        <end position="1871"/>
    </location>
</feature>
<dbReference type="Pfam" id="PF13385">
    <property type="entry name" value="Laminin_G_3"/>
    <property type="match status" value="2"/>
</dbReference>
<feature type="disulfide bond" evidence="5">
    <location>
        <begin position="1212"/>
        <end position="1239"/>
    </location>
</feature>
<accession>A0A8J1TBY4</accession>
<comment type="caution">
    <text evidence="5">Lacks conserved residue(s) required for the propagation of feature annotation.</text>
</comment>
<dbReference type="OrthoDB" id="9991441at2759"/>
<dbReference type="SUPFAM" id="SSF57535">
    <property type="entry name" value="Complement control module/SCR domain"/>
    <property type="match status" value="21"/>
</dbReference>
<evidence type="ECO:0000256" key="4">
    <source>
        <dbReference type="ARBA" id="ARBA00023180"/>
    </source>
</evidence>
<feature type="disulfide bond" evidence="5">
    <location>
        <begin position="739"/>
        <end position="766"/>
    </location>
</feature>
<reference evidence="6" key="1">
    <citation type="submission" date="2022-03" db="EMBL/GenBank/DDBJ databases">
        <authorList>
            <person name="Martin C."/>
        </authorList>
    </citation>
    <scope>NUCLEOTIDE SEQUENCE</scope>
</reference>
<dbReference type="SMART" id="SM00032">
    <property type="entry name" value="CCP"/>
    <property type="match status" value="21"/>
</dbReference>
<feature type="disulfide bond" evidence="5">
    <location>
        <begin position="980"/>
        <end position="1007"/>
    </location>
</feature>
<gene>
    <name evidence="6" type="ORF">OFUS_LOCUS23732</name>
</gene>
<feature type="disulfide bond" evidence="5">
    <location>
        <begin position="1389"/>
        <end position="1416"/>
    </location>
</feature>
<dbReference type="InterPro" id="IPR013320">
    <property type="entry name" value="ConA-like_dom_sf"/>
</dbReference>
<feature type="disulfide bond" evidence="5">
    <location>
        <begin position="1270"/>
        <end position="1297"/>
    </location>
</feature>
<dbReference type="PANTHER" id="PTHR19325">
    <property type="entry name" value="COMPLEMENT COMPONENT-RELATED SUSHI DOMAIN-CONTAINING"/>
    <property type="match status" value="1"/>
</dbReference>
<protein>
    <submittedName>
        <fullName evidence="6">Uncharacterized protein</fullName>
    </submittedName>
</protein>
<comment type="caution">
    <text evidence="6">The sequence shown here is derived from an EMBL/GenBank/DDBJ whole genome shotgun (WGS) entry which is preliminary data.</text>
</comment>
<name>A0A8J1TBY4_OWEFU</name>
<organism evidence="6 7">
    <name type="scientific">Owenia fusiformis</name>
    <name type="common">Polychaete worm</name>
    <dbReference type="NCBI Taxonomy" id="6347"/>
    <lineage>
        <taxon>Eukaryota</taxon>
        <taxon>Metazoa</taxon>
        <taxon>Spiralia</taxon>
        <taxon>Lophotrochozoa</taxon>
        <taxon>Annelida</taxon>
        <taxon>Polychaeta</taxon>
        <taxon>Sedentaria</taxon>
        <taxon>Canalipalpata</taxon>
        <taxon>Sabellida</taxon>
        <taxon>Oweniida</taxon>
        <taxon>Oweniidae</taxon>
        <taxon>Owenia</taxon>
    </lineage>
</organism>
<evidence type="ECO:0000256" key="3">
    <source>
        <dbReference type="ARBA" id="ARBA00023157"/>
    </source>
</evidence>
<evidence type="ECO:0000313" key="6">
    <source>
        <dbReference type="EMBL" id="CAH1799759.1"/>
    </source>
</evidence>
<keyword evidence="4" id="KW-0325">Glycoprotein</keyword>
<dbReference type="InterPro" id="IPR000436">
    <property type="entry name" value="Sushi_SCR_CCP_dom"/>
</dbReference>
<dbReference type="Gene3D" id="2.10.70.10">
    <property type="entry name" value="Complement Module, domain 1"/>
    <property type="match status" value="19"/>
</dbReference>
<dbReference type="PROSITE" id="PS50923">
    <property type="entry name" value="SUSHI"/>
    <property type="match status" value="21"/>
</dbReference>